<evidence type="ECO:0000256" key="1">
    <source>
        <dbReference type="ARBA" id="ARBA00022679"/>
    </source>
</evidence>
<keyword evidence="4 9" id="KW-0547">Nucleotide-binding</keyword>
<dbReference type="NCBIfam" id="TIGR01251">
    <property type="entry name" value="ribP_PPkin"/>
    <property type="match status" value="1"/>
</dbReference>
<feature type="active site" evidence="9">
    <location>
        <position position="193"/>
    </location>
</feature>
<evidence type="ECO:0000256" key="5">
    <source>
        <dbReference type="ARBA" id="ARBA00022777"/>
    </source>
</evidence>
<keyword evidence="5 9" id="KW-0418">Kinase</keyword>
<keyword evidence="7 9" id="KW-0460">Magnesium</keyword>
<sequence>MNYELLLLSGNANEPLAREIADYLGVRLAGVDLKKFSDGEISVKINENIRGKDVFIVQPTSAPANDNLMELLLIIDAVRRASAKRITAVVPYYGYGRQDRKSEPRVPISARVVADLIEAVAPDRILTMDLHADQIQGFFHIPVDNLYAAPVFIKYLRETRANDAVVVSPDTGGVERARFLARHINAGLAIIDKRRPKANVAEIMHVIGDVKDKNCILYDDMIDTGGTITKAASALKANGAKSVIACATHAVLSGSAIEKLTESVLDEVVFSNTIQLPPEKQTDKIRRLSVAQLVGEAIRRIHNEESVSSLFV</sequence>
<dbReference type="GO" id="GO:0005737">
    <property type="term" value="C:cytoplasm"/>
    <property type="evidence" value="ECO:0007669"/>
    <property type="project" value="UniProtKB-SubCell"/>
</dbReference>
<comment type="caution">
    <text evidence="11">The sequence shown here is derived from an EMBL/GenBank/DDBJ whole genome shotgun (WGS) entry which is preliminary data.</text>
</comment>
<keyword evidence="1 9" id="KW-0808">Transferase</keyword>
<accession>A0A833H2G9</accession>
<comment type="cofactor">
    <cofactor evidence="9">
        <name>Mg(2+)</name>
        <dbReference type="ChEBI" id="CHEBI:18420"/>
    </cofactor>
    <text evidence="9">Binds 2 Mg(2+) ions per subunit.</text>
</comment>
<gene>
    <name evidence="9" type="primary">prs</name>
    <name evidence="11" type="ORF">F9K24_07515</name>
</gene>
<dbReference type="CDD" id="cd06223">
    <property type="entry name" value="PRTases_typeI"/>
    <property type="match status" value="1"/>
</dbReference>
<feature type="binding site" evidence="9">
    <location>
        <position position="131"/>
    </location>
    <ligand>
        <name>Mg(2+)</name>
        <dbReference type="ChEBI" id="CHEBI:18420"/>
    </ligand>
</feature>
<dbReference type="InterPro" id="IPR000842">
    <property type="entry name" value="PRib_PP_synth_CS"/>
</dbReference>
<dbReference type="UniPathway" id="UPA00087">
    <property type="reaction ID" value="UER00172"/>
</dbReference>
<name>A0A833H2G9_9LEPT</name>
<dbReference type="EC" id="2.7.6.1" evidence="9"/>
<evidence type="ECO:0000256" key="3">
    <source>
        <dbReference type="ARBA" id="ARBA00022727"/>
    </source>
</evidence>
<evidence type="ECO:0000256" key="4">
    <source>
        <dbReference type="ARBA" id="ARBA00022741"/>
    </source>
</evidence>
<keyword evidence="6 9" id="KW-0067">ATP-binding</keyword>
<dbReference type="EMBL" id="WBUI01000006">
    <property type="protein sequence ID" value="KAB2933186.1"/>
    <property type="molecule type" value="Genomic_DNA"/>
</dbReference>
<evidence type="ECO:0000256" key="6">
    <source>
        <dbReference type="ARBA" id="ARBA00022840"/>
    </source>
</evidence>
<comment type="subcellular location">
    <subcellularLocation>
        <location evidence="9">Cytoplasm</location>
    </subcellularLocation>
</comment>
<dbReference type="PANTHER" id="PTHR10210:SF41">
    <property type="entry name" value="RIBOSE-PHOSPHATE PYROPHOSPHOKINASE 1, CHLOROPLASTIC"/>
    <property type="match status" value="1"/>
</dbReference>
<dbReference type="PROSITE" id="PS00114">
    <property type="entry name" value="PRPP_SYNTHASE"/>
    <property type="match status" value="1"/>
</dbReference>
<evidence type="ECO:0000259" key="10">
    <source>
        <dbReference type="Pfam" id="PF13793"/>
    </source>
</evidence>
<dbReference type="GO" id="GO:0016301">
    <property type="term" value="F:kinase activity"/>
    <property type="evidence" value="ECO:0007669"/>
    <property type="project" value="UniProtKB-KW"/>
</dbReference>
<feature type="domain" description="Ribose-phosphate pyrophosphokinase N-terminal" evidence="10">
    <location>
        <begin position="6"/>
        <end position="119"/>
    </location>
</feature>
<dbReference type="InterPro" id="IPR005946">
    <property type="entry name" value="Rib-P_diPkinase"/>
</dbReference>
<dbReference type="FunFam" id="3.40.50.2020:FF:000002">
    <property type="entry name" value="Ribose-phosphate pyrophosphokinase"/>
    <property type="match status" value="1"/>
</dbReference>
<comment type="pathway">
    <text evidence="9">Metabolic intermediate biosynthesis; 5-phospho-alpha-D-ribose 1-diphosphate biosynthesis; 5-phospho-alpha-D-ribose 1-diphosphate from D-ribose 5-phosphate (route I): step 1/1.</text>
</comment>
<feature type="binding site" evidence="9">
    <location>
        <begin position="38"/>
        <end position="40"/>
    </location>
    <ligand>
        <name>ATP</name>
        <dbReference type="ChEBI" id="CHEBI:30616"/>
    </ligand>
</feature>
<dbReference type="GO" id="GO:0006015">
    <property type="term" value="P:5-phosphoribose 1-diphosphate biosynthetic process"/>
    <property type="evidence" value="ECO:0007669"/>
    <property type="project" value="UniProtKB-UniRule"/>
</dbReference>
<dbReference type="InterPro" id="IPR037515">
    <property type="entry name" value="Rib-P_diPkinase_bac"/>
</dbReference>
<evidence type="ECO:0000256" key="2">
    <source>
        <dbReference type="ARBA" id="ARBA00022723"/>
    </source>
</evidence>
<dbReference type="InterPro" id="IPR000836">
    <property type="entry name" value="PRTase_dom"/>
</dbReference>
<dbReference type="SUPFAM" id="SSF53271">
    <property type="entry name" value="PRTase-like"/>
    <property type="match status" value="1"/>
</dbReference>
<feature type="binding site" evidence="9">
    <location>
        <position position="219"/>
    </location>
    <ligand>
        <name>D-ribose 5-phosphate</name>
        <dbReference type="ChEBI" id="CHEBI:78346"/>
    </ligand>
</feature>
<dbReference type="GO" id="GO:0000287">
    <property type="term" value="F:magnesium ion binding"/>
    <property type="evidence" value="ECO:0007669"/>
    <property type="project" value="UniProtKB-UniRule"/>
</dbReference>
<dbReference type="AlphaFoldDB" id="A0A833H2G9"/>
<dbReference type="InterPro" id="IPR029057">
    <property type="entry name" value="PRTase-like"/>
</dbReference>
<keyword evidence="2 9" id="KW-0479">Metal-binding</keyword>
<dbReference type="PANTHER" id="PTHR10210">
    <property type="entry name" value="RIBOSE-PHOSPHATE DIPHOSPHOKINASE FAMILY MEMBER"/>
    <property type="match status" value="1"/>
</dbReference>
<dbReference type="OrthoDB" id="9777067at2"/>
<keyword evidence="3 9" id="KW-0545">Nucleotide biosynthesis</keyword>
<feature type="binding site" evidence="9">
    <location>
        <begin position="97"/>
        <end position="98"/>
    </location>
    <ligand>
        <name>ATP</name>
        <dbReference type="ChEBI" id="CHEBI:30616"/>
    </ligand>
</feature>
<dbReference type="Proteomes" id="UP000460298">
    <property type="component" value="Unassembled WGS sequence"/>
</dbReference>
<reference evidence="11 12" key="1">
    <citation type="submission" date="2019-10" db="EMBL/GenBank/DDBJ databases">
        <title>Extracellular Electron Transfer in a Candidatus Methanoperedens spp. Enrichment Culture.</title>
        <authorList>
            <person name="Berger S."/>
            <person name="Rangel Shaw D."/>
            <person name="Berben T."/>
            <person name="In 'T Zandt M."/>
            <person name="Frank J."/>
            <person name="Reimann J."/>
            <person name="Jetten M.S.M."/>
            <person name="Welte C.U."/>
        </authorList>
    </citation>
    <scope>NUCLEOTIDE SEQUENCE [LARGE SCALE GENOMIC DNA]</scope>
    <source>
        <strain evidence="11">SB12</strain>
    </source>
</reference>
<dbReference type="GO" id="GO:0002189">
    <property type="term" value="C:ribose phosphate diphosphokinase complex"/>
    <property type="evidence" value="ECO:0007669"/>
    <property type="project" value="TreeGrafter"/>
</dbReference>
<comment type="function">
    <text evidence="9">Involved in the biosynthesis of the central metabolite phospho-alpha-D-ribosyl-1-pyrophosphate (PRPP) via the transfer of pyrophosphoryl group from ATP to 1-hydroxyl of ribose-5-phosphate (Rib-5-P).</text>
</comment>
<dbReference type="RefSeq" id="WP_002772293.1">
    <property type="nucleotide sequence ID" value="NZ_JQDG01000056.1"/>
</dbReference>
<protein>
    <recommendedName>
        <fullName evidence="9">Ribose-phosphate pyrophosphokinase</fullName>
        <shortName evidence="9">RPPK</shortName>
        <ecNumber evidence="9">2.7.6.1</ecNumber>
    </recommendedName>
    <alternativeName>
        <fullName evidence="9">5-phospho-D-ribosyl alpha-1-diphosphate synthase</fullName>
    </alternativeName>
    <alternativeName>
        <fullName evidence="9">Phosphoribosyl diphosphate synthase</fullName>
    </alternativeName>
    <alternativeName>
        <fullName evidence="9">Phosphoribosyl pyrophosphate synthase</fullName>
        <shortName evidence="9">P-Rib-PP synthase</shortName>
        <shortName evidence="9">PRPP synthase</shortName>
        <shortName evidence="9">PRPPase</shortName>
    </alternativeName>
</protein>
<dbReference type="Pfam" id="PF13793">
    <property type="entry name" value="Pribosyltran_N"/>
    <property type="match status" value="1"/>
</dbReference>
<feature type="binding site" evidence="9">
    <location>
        <begin position="223"/>
        <end position="227"/>
    </location>
    <ligand>
        <name>D-ribose 5-phosphate</name>
        <dbReference type="ChEBI" id="CHEBI:78346"/>
    </ligand>
</feature>
<evidence type="ECO:0000313" key="12">
    <source>
        <dbReference type="Proteomes" id="UP000460298"/>
    </source>
</evidence>
<dbReference type="GO" id="GO:0009156">
    <property type="term" value="P:ribonucleoside monophosphate biosynthetic process"/>
    <property type="evidence" value="ECO:0007669"/>
    <property type="project" value="InterPro"/>
</dbReference>
<feature type="binding site" evidence="9">
    <location>
        <position position="170"/>
    </location>
    <ligand>
        <name>Mg(2+)</name>
        <dbReference type="ChEBI" id="CHEBI:18420"/>
    </ligand>
</feature>
<dbReference type="Pfam" id="PF14572">
    <property type="entry name" value="Pribosyl_synth"/>
    <property type="match status" value="1"/>
</dbReference>
<evidence type="ECO:0000256" key="9">
    <source>
        <dbReference type="HAMAP-Rule" id="MF_00583"/>
    </source>
</evidence>
<evidence type="ECO:0000256" key="8">
    <source>
        <dbReference type="ARBA" id="ARBA00049535"/>
    </source>
</evidence>
<dbReference type="GO" id="GO:0006164">
    <property type="term" value="P:purine nucleotide biosynthetic process"/>
    <property type="evidence" value="ECO:0007669"/>
    <property type="project" value="TreeGrafter"/>
</dbReference>
<keyword evidence="9" id="KW-0963">Cytoplasm</keyword>
<dbReference type="SMART" id="SM01400">
    <property type="entry name" value="Pribosyltran_N"/>
    <property type="match status" value="1"/>
</dbReference>
<dbReference type="Gene3D" id="3.40.50.2020">
    <property type="match status" value="2"/>
</dbReference>
<evidence type="ECO:0000313" key="11">
    <source>
        <dbReference type="EMBL" id="KAB2933186.1"/>
    </source>
</evidence>
<comment type="catalytic activity">
    <reaction evidence="8 9">
        <text>D-ribose 5-phosphate + ATP = 5-phospho-alpha-D-ribose 1-diphosphate + AMP + H(+)</text>
        <dbReference type="Rhea" id="RHEA:15609"/>
        <dbReference type="ChEBI" id="CHEBI:15378"/>
        <dbReference type="ChEBI" id="CHEBI:30616"/>
        <dbReference type="ChEBI" id="CHEBI:58017"/>
        <dbReference type="ChEBI" id="CHEBI:78346"/>
        <dbReference type="ChEBI" id="CHEBI:456215"/>
        <dbReference type="EC" id="2.7.6.1"/>
    </reaction>
</comment>
<dbReference type="FunFam" id="3.40.50.2020:FF:000014">
    <property type="entry name" value="Ribose-phosphate pyrophosphokinase 1"/>
    <property type="match status" value="1"/>
</dbReference>
<comment type="similarity">
    <text evidence="9">Belongs to the ribose-phosphate pyrophosphokinase family. Class I subfamily.</text>
</comment>
<dbReference type="InterPro" id="IPR029099">
    <property type="entry name" value="Pribosyltran_N"/>
</dbReference>
<proteinExistence type="inferred from homology"/>
<feature type="binding site" evidence="9">
    <location>
        <position position="195"/>
    </location>
    <ligand>
        <name>D-ribose 5-phosphate</name>
        <dbReference type="ChEBI" id="CHEBI:78346"/>
    </ligand>
</feature>
<evidence type="ECO:0000256" key="7">
    <source>
        <dbReference type="ARBA" id="ARBA00022842"/>
    </source>
</evidence>
<dbReference type="GO" id="GO:0004749">
    <property type="term" value="F:ribose phosphate diphosphokinase activity"/>
    <property type="evidence" value="ECO:0007669"/>
    <property type="project" value="UniProtKB-UniRule"/>
</dbReference>
<dbReference type="GO" id="GO:0005524">
    <property type="term" value="F:ATP binding"/>
    <property type="evidence" value="ECO:0007669"/>
    <property type="project" value="UniProtKB-KW"/>
</dbReference>
<dbReference type="NCBIfam" id="NF002320">
    <property type="entry name" value="PRK01259.1"/>
    <property type="match status" value="1"/>
</dbReference>
<organism evidence="11 12">
    <name type="scientific">Leptonema illini</name>
    <dbReference type="NCBI Taxonomy" id="183"/>
    <lineage>
        <taxon>Bacteria</taxon>
        <taxon>Pseudomonadati</taxon>
        <taxon>Spirochaetota</taxon>
        <taxon>Spirochaetia</taxon>
        <taxon>Leptospirales</taxon>
        <taxon>Leptospiraceae</taxon>
        <taxon>Leptonema</taxon>
    </lineage>
</organism>
<comment type="subunit">
    <text evidence="9">Homohexamer.</text>
</comment>
<dbReference type="HAMAP" id="MF_00583_B">
    <property type="entry name" value="RibP_PPkinase_B"/>
    <property type="match status" value="1"/>
</dbReference>